<gene>
    <name evidence="10" type="ORF">GCM10008098_06050</name>
</gene>
<evidence type="ECO:0000313" key="10">
    <source>
        <dbReference type="EMBL" id="GGY17250.1"/>
    </source>
</evidence>
<dbReference type="GO" id="GO:0008233">
    <property type="term" value="F:peptidase activity"/>
    <property type="evidence" value="ECO:0007669"/>
    <property type="project" value="UniProtKB-KW"/>
</dbReference>
<evidence type="ECO:0000256" key="7">
    <source>
        <dbReference type="ARBA" id="ARBA00023049"/>
    </source>
</evidence>
<dbReference type="Pfam" id="PF01435">
    <property type="entry name" value="Peptidase_M48"/>
    <property type="match status" value="1"/>
</dbReference>
<feature type="binding site" evidence="8">
    <location>
        <position position="203"/>
    </location>
    <ligand>
        <name>Zn(2+)</name>
        <dbReference type="ChEBI" id="CHEBI:29105"/>
        <note>catalytic</note>
    </ligand>
</feature>
<keyword evidence="11" id="KW-1185">Reference proteome</keyword>
<comment type="cofactor">
    <cofactor evidence="8">
        <name>Zn(2+)</name>
        <dbReference type="ChEBI" id="CHEBI:29105"/>
    </cofactor>
    <text evidence="8">Binds 1 zinc ion per subunit.</text>
</comment>
<feature type="active site" description="Proton donor" evidence="8">
    <location>
        <position position="207"/>
    </location>
</feature>
<dbReference type="CDD" id="cd07333">
    <property type="entry name" value="M48C_bepA_like"/>
    <property type="match status" value="1"/>
</dbReference>
<dbReference type="RefSeq" id="WP_189439690.1">
    <property type="nucleotide sequence ID" value="NZ_BMXT01000001.1"/>
</dbReference>
<evidence type="ECO:0000256" key="6">
    <source>
        <dbReference type="ARBA" id="ARBA00022833"/>
    </source>
</evidence>
<dbReference type="EC" id="3.4.-.-" evidence="8"/>
<evidence type="ECO:0000256" key="3">
    <source>
        <dbReference type="ARBA" id="ARBA00022729"/>
    </source>
</evidence>
<feature type="domain" description="Peptidase M48" evidence="9">
    <location>
        <begin position="72"/>
        <end position="264"/>
    </location>
</feature>
<protein>
    <recommendedName>
        <fullName evidence="8">Putative beta-barrel assembly-enhancing protease</fullName>
        <ecNumber evidence="8">3.4.-.-</ecNumber>
    </recommendedName>
</protein>
<comment type="subcellular location">
    <subcellularLocation>
        <location evidence="8">Periplasm</location>
    </subcellularLocation>
</comment>
<feature type="binding site" evidence="8">
    <location>
        <position position="136"/>
    </location>
    <ligand>
        <name>Zn(2+)</name>
        <dbReference type="ChEBI" id="CHEBI:29105"/>
        <note>catalytic</note>
    </ligand>
</feature>
<reference evidence="11" key="1">
    <citation type="journal article" date="2019" name="Int. J. Syst. Evol. Microbiol.">
        <title>The Global Catalogue of Microorganisms (GCM) 10K type strain sequencing project: providing services to taxonomists for standard genome sequencing and annotation.</title>
        <authorList>
            <consortium name="The Broad Institute Genomics Platform"/>
            <consortium name="The Broad Institute Genome Sequencing Center for Infectious Disease"/>
            <person name="Wu L."/>
            <person name="Ma J."/>
        </authorList>
    </citation>
    <scope>NUCLEOTIDE SEQUENCE [LARGE SCALE GENOMIC DNA]</scope>
    <source>
        <strain evidence="11">KCTC 22232</strain>
    </source>
</reference>
<keyword evidence="6 8" id="KW-0862">Zinc</keyword>
<comment type="function">
    <text evidence="8">Functions as both a chaperone and a metalloprotease. Maintains the integrity of the outer membrane by promoting either the assembly or the elimination of outer membrane proteins, depending on their folding state.</text>
</comment>
<dbReference type="InterPro" id="IPR001915">
    <property type="entry name" value="Peptidase_M48"/>
</dbReference>
<keyword evidence="3 8" id="KW-0732">Signal</keyword>
<keyword evidence="7 8" id="KW-0482">Metalloprotease</keyword>
<organism evidence="10 11">
    <name type="scientific">Rhodanobacter panaciterrae</name>
    <dbReference type="NCBI Taxonomy" id="490572"/>
    <lineage>
        <taxon>Bacteria</taxon>
        <taxon>Pseudomonadati</taxon>
        <taxon>Pseudomonadota</taxon>
        <taxon>Gammaproteobacteria</taxon>
        <taxon>Lysobacterales</taxon>
        <taxon>Rhodanobacteraceae</taxon>
        <taxon>Rhodanobacter</taxon>
    </lineage>
</organism>
<dbReference type="PANTHER" id="PTHR22726:SF1">
    <property type="entry name" value="METALLOENDOPEPTIDASE OMA1, MITOCHONDRIAL"/>
    <property type="match status" value="1"/>
</dbReference>
<keyword evidence="5 8" id="KW-0378">Hydrolase</keyword>
<dbReference type="InterPro" id="IPR011990">
    <property type="entry name" value="TPR-like_helical_dom_sf"/>
</dbReference>
<dbReference type="InterPro" id="IPR051156">
    <property type="entry name" value="Mito/Outer_Membr_Metalloprot"/>
</dbReference>
<feature type="active site" evidence="8">
    <location>
        <position position="137"/>
    </location>
</feature>
<keyword evidence="2 8" id="KW-0479">Metal-binding</keyword>
<keyword evidence="1 8" id="KW-0645">Protease</keyword>
<dbReference type="Proteomes" id="UP000621898">
    <property type="component" value="Unassembled WGS sequence"/>
</dbReference>
<evidence type="ECO:0000313" key="11">
    <source>
        <dbReference type="Proteomes" id="UP000621898"/>
    </source>
</evidence>
<dbReference type="Gene3D" id="1.25.40.10">
    <property type="entry name" value="Tetratricopeptide repeat domain"/>
    <property type="match status" value="1"/>
</dbReference>
<dbReference type="InterPro" id="IPR030873">
    <property type="entry name" value="Protease_BepA"/>
</dbReference>
<dbReference type="HAMAP" id="MF_00997">
    <property type="entry name" value="Protease_BepA"/>
    <property type="match status" value="1"/>
</dbReference>
<evidence type="ECO:0000256" key="8">
    <source>
        <dbReference type="HAMAP-Rule" id="MF_00997"/>
    </source>
</evidence>
<feature type="chain" id="PRO_5044921432" description="Putative beta-barrel assembly-enhancing protease" evidence="8">
    <location>
        <begin position="28"/>
        <end position="575"/>
    </location>
</feature>
<evidence type="ECO:0000256" key="4">
    <source>
        <dbReference type="ARBA" id="ARBA00022764"/>
    </source>
</evidence>
<comment type="caution">
    <text evidence="10">The sequence shown here is derived from an EMBL/GenBank/DDBJ whole genome shotgun (WGS) entry which is preliminary data.</text>
</comment>
<evidence type="ECO:0000256" key="2">
    <source>
        <dbReference type="ARBA" id="ARBA00022723"/>
    </source>
</evidence>
<evidence type="ECO:0000256" key="1">
    <source>
        <dbReference type="ARBA" id="ARBA00022670"/>
    </source>
</evidence>
<dbReference type="SUPFAM" id="SSF48452">
    <property type="entry name" value="TPR-like"/>
    <property type="match status" value="1"/>
</dbReference>
<dbReference type="EMBL" id="BMXT01000001">
    <property type="protein sequence ID" value="GGY17250.1"/>
    <property type="molecule type" value="Genomic_DNA"/>
</dbReference>
<dbReference type="PROSITE" id="PS51257">
    <property type="entry name" value="PROKAR_LIPOPROTEIN"/>
    <property type="match status" value="1"/>
</dbReference>
<evidence type="ECO:0000259" key="9">
    <source>
        <dbReference type="Pfam" id="PF01435"/>
    </source>
</evidence>
<accession>A0ABQ2ZLV8</accession>
<feature type="signal peptide" evidence="8">
    <location>
        <begin position="1"/>
        <end position="27"/>
    </location>
</feature>
<feature type="binding site" evidence="8">
    <location>
        <position position="140"/>
    </location>
    <ligand>
        <name>Zn(2+)</name>
        <dbReference type="ChEBI" id="CHEBI:29105"/>
        <note>catalytic</note>
    </ligand>
</feature>
<dbReference type="PANTHER" id="PTHR22726">
    <property type="entry name" value="METALLOENDOPEPTIDASE OMA1"/>
    <property type="match status" value="1"/>
</dbReference>
<proteinExistence type="inferred from homology"/>
<comment type="similarity">
    <text evidence="8">Belongs to the peptidase M48 family. BepA subfamily.</text>
</comment>
<dbReference type="GO" id="GO:0006508">
    <property type="term" value="P:proteolysis"/>
    <property type="evidence" value="ECO:0007669"/>
    <property type="project" value="UniProtKB-KW"/>
</dbReference>
<sequence precursor="true">MTMTPRRPAPRLLTALLCAALSCTAGAQQDVRLPDLGSSANALISPQEAQDYGASMLRQMRALDMVVDDPLLDDYINDLGYRLVANCDKPKDHYAFFIVKDPEINAFAAPGGYIAVNSGLLTITQNESELAGVIAHEIGHITQNHLQRAFEDSRKDAPLMALVLLGAIAAGAGSHSGDAPMAVLAGGQGLLAQKSINFTRKDEVEADRVGIQTLANAGYDPNAMANFFERMEDAMSAGAGGEDVPALLQTHPVTTMRISDAKARAGALIAAQKLRPSGSGMDKLQWEKSTAPMLFVKDPTVLVTTPKSGNLNTYALMRERVRVLAGDAPKLAIYYGSSLQHQRGFDTPANHYGYALALIRSGRGAQAIEQLQPLLQSTPDNLILKLALADARLQAGQRAAALALYSALNTQSPRNRAVALAYAQALTADGDKEQARLATNLLRPLLDNASEPAIYSTYARANDKAGDSVRAGEAFADASYYSGRPFDAMEQLKRLLKRNDLDYYARVRIQARIAELTPLVLELHKRKIQTDDNPDGKQQLQSHDSCSGRLCFGISAGPADTGSGTTPFDASQPHG</sequence>
<name>A0ABQ2ZLV8_9GAMM</name>
<keyword evidence="4 8" id="KW-0574">Periplasm</keyword>
<evidence type="ECO:0000256" key="5">
    <source>
        <dbReference type="ARBA" id="ARBA00022801"/>
    </source>
</evidence>
<dbReference type="Gene3D" id="3.30.2010.10">
    <property type="entry name" value="Metalloproteases ('zincins'), catalytic domain"/>
    <property type="match status" value="1"/>
</dbReference>